<dbReference type="OrthoDB" id="30602at10239"/>
<gene>
    <name evidence="1" type="ORF">PaBG_00187</name>
</gene>
<dbReference type="EMBL" id="KF147891">
    <property type="protein sequence ID" value="AGS82071.1"/>
    <property type="molecule type" value="Genomic_DNA"/>
</dbReference>
<accession>S5WKI1</accession>
<evidence type="ECO:0000313" key="2">
    <source>
        <dbReference type="Proteomes" id="UP000015545"/>
    </source>
</evidence>
<protein>
    <submittedName>
        <fullName evidence="1">Uncharacterized protein</fullName>
    </submittedName>
</protein>
<organism evidence="1 2">
    <name type="scientific">Pseudomonas phage PaBG</name>
    <dbReference type="NCBI Taxonomy" id="1335230"/>
    <lineage>
        <taxon>Viruses</taxon>
        <taxon>Duplodnaviria</taxon>
        <taxon>Heunggongvirae</taxon>
        <taxon>Uroviricota</taxon>
        <taxon>Caudoviricetes</taxon>
        <taxon>Baikalvirus</taxon>
        <taxon>Baikalvirus PaBG</taxon>
    </lineage>
</organism>
<evidence type="ECO:0000313" key="1">
    <source>
        <dbReference type="EMBL" id="AGS82071.1"/>
    </source>
</evidence>
<dbReference type="Proteomes" id="UP000015545">
    <property type="component" value="Segment"/>
</dbReference>
<dbReference type="KEGG" id="vg:16574873"/>
<dbReference type="RefSeq" id="YP_008433518.1">
    <property type="nucleotide sequence ID" value="NC_022096.1"/>
</dbReference>
<name>S5WKI1_9CAUD</name>
<sequence>MSSVHKCVEGTNLAVIDVILDEFDQPVHPADNVAGPRVRVYDTDKSVICEVIATVDPSEPGAWRADLAIPKMGLKDRVDLRCVWHLRGNDGESYKSTHVLQVSPQTDERTGDVIAMYSRDMHLTVALPFSFDPGKPKQPANPQKGLPAVPGRPGDMLTFSLYRNNEPLMVDLPFSDPAVAYEQYADKTVVRVPNVAGLAKLEPLLLYVQHTRKDAFTPTMYTFKVWIITPQVLVAANSLEQFINKARVQNVIPELEYTQSDLLEYLARGLNLFNMFPPQLTAFNGTNMQGLIYDCWLQCSSYYALAAQLQAEGALAFDFSGQSVSLNVDRTPAIESALGRVEQGIEQYVKPAKKLLARAGVNSGDGSQGGKFIDGSSQIGAVGLINAPTTRLPWTGRGATWSRGFL</sequence>
<keyword evidence="2" id="KW-1185">Reference proteome</keyword>
<proteinExistence type="predicted"/>
<reference evidence="1 2" key="1">
    <citation type="journal article" date="2014" name="Genome Announc.">
        <title>Complete Genome Sequence of the Novel Giant Pseudomonas Phage PaBG.</title>
        <authorList>
            <person name="Sykilinda N.N."/>
            <person name="Bondar A.A."/>
            <person name="Gorshkova A.S."/>
            <person name="Kurochkina L.P."/>
            <person name="Kulikov E.E."/>
            <person name="Shneider M.M."/>
            <person name="Kadykov V.A."/>
            <person name="Solovjeva N.V."/>
            <person name="Kabilov M.R."/>
            <person name="Mesyanzhinov V.V."/>
            <person name="Vlassov V.V."/>
            <person name="Drukker V.V."/>
            <person name="Miroshnikov K.A."/>
        </authorList>
    </citation>
    <scope>NUCLEOTIDE SEQUENCE [LARGE SCALE GENOMIC DNA]</scope>
</reference>